<protein>
    <submittedName>
        <fullName evidence="7">Globin family profile domain-containing protein</fullName>
    </submittedName>
</protein>
<feature type="region of interest" description="Disordered" evidence="4">
    <location>
        <begin position="105"/>
        <end position="176"/>
    </location>
</feature>
<dbReference type="GO" id="GO:0020037">
    <property type="term" value="F:heme binding"/>
    <property type="evidence" value="ECO:0007669"/>
    <property type="project" value="InterPro"/>
</dbReference>
<evidence type="ECO:0000256" key="2">
    <source>
        <dbReference type="ARBA" id="ARBA00022723"/>
    </source>
</evidence>
<feature type="compositionally biased region" description="Basic and acidic residues" evidence="4">
    <location>
        <begin position="267"/>
        <end position="276"/>
    </location>
</feature>
<keyword evidence="6" id="KW-1185">Reference proteome</keyword>
<evidence type="ECO:0000256" key="3">
    <source>
        <dbReference type="ARBA" id="ARBA00023004"/>
    </source>
</evidence>
<feature type="region of interest" description="Disordered" evidence="4">
    <location>
        <begin position="239"/>
        <end position="278"/>
    </location>
</feature>
<dbReference type="Pfam" id="PF00042">
    <property type="entry name" value="Globin"/>
    <property type="match status" value="1"/>
</dbReference>
<dbReference type="PANTHER" id="PTHR46458">
    <property type="entry name" value="BLR2807 PROTEIN"/>
    <property type="match status" value="1"/>
</dbReference>
<proteinExistence type="predicted"/>
<dbReference type="Proteomes" id="UP000036681">
    <property type="component" value="Unplaced"/>
</dbReference>
<dbReference type="InterPro" id="IPR012292">
    <property type="entry name" value="Globin/Proto"/>
</dbReference>
<reference evidence="7" key="1">
    <citation type="submission" date="2023-03" db="UniProtKB">
        <authorList>
            <consortium name="WormBaseParasite"/>
        </authorList>
    </citation>
    <scope>IDENTIFICATION</scope>
</reference>
<keyword evidence="1" id="KW-0349">Heme</keyword>
<name>A0A9J2PAE7_ASCLU</name>
<evidence type="ECO:0000256" key="4">
    <source>
        <dbReference type="SAM" id="MobiDB-lite"/>
    </source>
</evidence>
<dbReference type="WBParaSite" id="ALUE_0000637801-mRNA-1">
    <property type="protein sequence ID" value="ALUE_0000637801-mRNA-1"/>
    <property type="gene ID" value="ALUE_0000637801"/>
</dbReference>
<accession>A0A9J2PAE7</accession>
<evidence type="ECO:0000256" key="1">
    <source>
        <dbReference type="ARBA" id="ARBA00022617"/>
    </source>
</evidence>
<dbReference type="GO" id="GO:0046872">
    <property type="term" value="F:metal ion binding"/>
    <property type="evidence" value="ECO:0007669"/>
    <property type="project" value="UniProtKB-KW"/>
</dbReference>
<evidence type="ECO:0000259" key="5">
    <source>
        <dbReference type="PROSITE" id="PS01033"/>
    </source>
</evidence>
<dbReference type="CDD" id="cd01040">
    <property type="entry name" value="Mb-like"/>
    <property type="match status" value="2"/>
</dbReference>
<dbReference type="InterPro" id="IPR000971">
    <property type="entry name" value="Globin"/>
</dbReference>
<keyword evidence="2" id="KW-0479">Metal-binding</keyword>
<evidence type="ECO:0000313" key="7">
    <source>
        <dbReference type="WBParaSite" id="ALUE_0000637801-mRNA-1"/>
    </source>
</evidence>
<dbReference type="PANTHER" id="PTHR46458:SF7">
    <property type="entry name" value="GLOBIN DOMAIN-CONTAINING PROTEIN"/>
    <property type="match status" value="1"/>
</dbReference>
<dbReference type="SUPFAM" id="SSF46458">
    <property type="entry name" value="Globin-like"/>
    <property type="match status" value="1"/>
</dbReference>
<evidence type="ECO:0000313" key="6">
    <source>
        <dbReference type="Proteomes" id="UP000036681"/>
    </source>
</evidence>
<dbReference type="AlphaFoldDB" id="A0A9J2PAE7"/>
<dbReference type="GO" id="GO:0019825">
    <property type="term" value="F:oxygen binding"/>
    <property type="evidence" value="ECO:0007669"/>
    <property type="project" value="InterPro"/>
</dbReference>
<dbReference type="InterPro" id="IPR044399">
    <property type="entry name" value="Mb-like_M"/>
</dbReference>
<feature type="region of interest" description="Disordered" evidence="4">
    <location>
        <begin position="25"/>
        <end position="48"/>
    </location>
</feature>
<sequence>MQKVWNWFADKKSQTVRKWRSTIFGGASRGETTNGGLKPIGGSDDALGRGRCRSDVFDECAPSENFEDESGESVLLSELPECRINFEQFFDESADAIQSALEKKSSRTIYLHPPSDNARRGSFQRLSPQKDERSASPSTAKRVQRRSESDRLRDHPARRPRVRTPSGNYGFGSRNEKADDELYELYDEFTESMPPTILKVSSRSPMSKKRYSLPQVSVSFADDPSTSTIIFEDRIIEEDEEGCQHENAKERDKSVSLKPSEHAPNPELRKSVERPRSPNLSQFREELNDEERRKFEQLQLRRQSTMQVMRHYSFVQSVSGRRASTTLLSLTPAQIHLVRSLWRQVYVTKGPTVIGSTLFHRLFFKSLKTKELFRNCPLPPQFPNHDSFFKAHCKATAELIDQIVENLDNLEAVNEELLRTGAVHAQISGGQFSGKLWNLVAETFIDCTLEWGDKRCRSETVRKAWALTVAFLSEKLKEGHAQEIVENLDNLEAVNEELLRTGAVHAQISGGQFSGKLWNLVAETFIDCTLEWGDKRCRSETVRKAWALTVAFLSEKLKEGHAQEVRLHVSF</sequence>
<dbReference type="InterPro" id="IPR050532">
    <property type="entry name" value="Globin-like_OT"/>
</dbReference>
<feature type="compositionally biased region" description="Basic and acidic residues" evidence="4">
    <location>
        <begin position="145"/>
        <end position="157"/>
    </location>
</feature>
<dbReference type="PROSITE" id="PS01033">
    <property type="entry name" value="GLOBIN"/>
    <property type="match status" value="1"/>
</dbReference>
<keyword evidence="3" id="KW-0408">Iron</keyword>
<dbReference type="Gene3D" id="1.10.490.10">
    <property type="entry name" value="Globins"/>
    <property type="match status" value="2"/>
</dbReference>
<dbReference type="InterPro" id="IPR009050">
    <property type="entry name" value="Globin-like_sf"/>
</dbReference>
<organism evidence="6 7">
    <name type="scientific">Ascaris lumbricoides</name>
    <name type="common">Giant roundworm</name>
    <dbReference type="NCBI Taxonomy" id="6252"/>
    <lineage>
        <taxon>Eukaryota</taxon>
        <taxon>Metazoa</taxon>
        <taxon>Ecdysozoa</taxon>
        <taxon>Nematoda</taxon>
        <taxon>Chromadorea</taxon>
        <taxon>Rhabditida</taxon>
        <taxon>Spirurina</taxon>
        <taxon>Ascaridomorpha</taxon>
        <taxon>Ascaridoidea</taxon>
        <taxon>Ascarididae</taxon>
        <taxon>Ascaris</taxon>
    </lineage>
</organism>
<feature type="compositionally biased region" description="Basic and acidic residues" evidence="4">
    <location>
        <begin position="242"/>
        <end position="261"/>
    </location>
</feature>
<feature type="domain" description="Globin" evidence="5">
    <location>
        <begin position="329"/>
        <end position="481"/>
    </location>
</feature>